<dbReference type="InterPro" id="IPR036305">
    <property type="entry name" value="RGS_sf"/>
</dbReference>
<protein>
    <recommendedName>
        <fullName evidence="2">RGS domain-containing protein</fullName>
    </recommendedName>
</protein>
<feature type="compositionally biased region" description="Basic residues" evidence="1">
    <location>
        <begin position="16"/>
        <end position="29"/>
    </location>
</feature>
<dbReference type="PANTHER" id="PTHR13155:SF1">
    <property type="entry name" value="A-KINASE ANCHOR PROTEIN 10, MITOCHONDRIAL"/>
    <property type="match status" value="1"/>
</dbReference>
<dbReference type="OrthoDB" id="5584247at2759"/>
<proteinExistence type="predicted"/>
<dbReference type="GO" id="GO:0005886">
    <property type="term" value="C:plasma membrane"/>
    <property type="evidence" value="ECO:0007669"/>
    <property type="project" value="TreeGrafter"/>
</dbReference>
<dbReference type="SMART" id="SM00315">
    <property type="entry name" value="RGS"/>
    <property type="match status" value="2"/>
</dbReference>
<dbReference type="PROSITE" id="PS50132">
    <property type="entry name" value="RGS"/>
    <property type="match status" value="2"/>
</dbReference>
<evidence type="ECO:0000256" key="1">
    <source>
        <dbReference type="SAM" id="MobiDB-lite"/>
    </source>
</evidence>
<dbReference type="EMBL" id="RCHS01001296">
    <property type="protein sequence ID" value="RMX54238.1"/>
    <property type="molecule type" value="Genomic_DNA"/>
</dbReference>
<keyword evidence="4" id="KW-1185">Reference proteome</keyword>
<dbReference type="InterPro" id="IPR016137">
    <property type="entry name" value="RGS"/>
</dbReference>
<dbReference type="Gene3D" id="1.10.167.10">
    <property type="entry name" value="Regulator of G-protein Signalling 4, domain 2"/>
    <property type="match status" value="3"/>
</dbReference>
<accession>A0A3M6ULJ9</accession>
<organism evidence="3 4">
    <name type="scientific">Pocillopora damicornis</name>
    <name type="common">Cauliflower coral</name>
    <name type="synonym">Millepora damicornis</name>
    <dbReference type="NCBI Taxonomy" id="46731"/>
    <lineage>
        <taxon>Eukaryota</taxon>
        <taxon>Metazoa</taxon>
        <taxon>Cnidaria</taxon>
        <taxon>Anthozoa</taxon>
        <taxon>Hexacorallia</taxon>
        <taxon>Scleractinia</taxon>
        <taxon>Astrocoeniina</taxon>
        <taxon>Pocilloporidae</taxon>
        <taxon>Pocillopora</taxon>
    </lineage>
</organism>
<feature type="domain" description="RGS" evidence="2">
    <location>
        <begin position="404"/>
        <end position="532"/>
    </location>
</feature>
<feature type="region of interest" description="Disordered" evidence="1">
    <location>
        <begin position="1"/>
        <end position="41"/>
    </location>
</feature>
<dbReference type="OMA" id="QIEINIC"/>
<dbReference type="PANTHER" id="PTHR13155">
    <property type="entry name" value="A-KINASE ANCHOR PROTEINS"/>
    <property type="match status" value="1"/>
</dbReference>
<dbReference type="AlphaFoldDB" id="A0A3M6ULJ9"/>
<evidence type="ECO:0000313" key="3">
    <source>
        <dbReference type="EMBL" id="RMX54238.1"/>
    </source>
</evidence>
<evidence type="ECO:0000259" key="2">
    <source>
        <dbReference type="PROSITE" id="PS50132"/>
    </source>
</evidence>
<dbReference type="GO" id="GO:0008104">
    <property type="term" value="P:intracellular protein localization"/>
    <property type="evidence" value="ECO:0007669"/>
    <property type="project" value="TreeGrafter"/>
</dbReference>
<name>A0A3M6ULJ9_POCDA</name>
<dbReference type="InterPro" id="IPR044926">
    <property type="entry name" value="RGS_subdomain_2"/>
</dbReference>
<dbReference type="FunFam" id="1.10.167.10:FF:000005">
    <property type="entry name" value="Putative A-kinase anchor protein 10 mitochondrial"/>
    <property type="match status" value="1"/>
</dbReference>
<dbReference type="STRING" id="46731.A0A3M6ULJ9"/>
<evidence type="ECO:0000313" key="4">
    <source>
        <dbReference type="Proteomes" id="UP000275408"/>
    </source>
</evidence>
<reference evidence="3 4" key="1">
    <citation type="journal article" date="2018" name="Sci. Rep.">
        <title>Comparative analysis of the Pocillopora damicornis genome highlights role of immune system in coral evolution.</title>
        <authorList>
            <person name="Cunning R."/>
            <person name="Bay R.A."/>
            <person name="Gillette P."/>
            <person name="Baker A.C."/>
            <person name="Traylor-Knowles N."/>
        </authorList>
    </citation>
    <scope>NUCLEOTIDE SEQUENCE [LARGE SCALE GENOMIC DNA]</scope>
    <source>
        <strain evidence="3">RSMAS</strain>
        <tissue evidence="3">Whole animal</tissue>
    </source>
</reference>
<dbReference type="Proteomes" id="UP000275408">
    <property type="component" value="Unassembled WGS sequence"/>
</dbReference>
<comment type="caution">
    <text evidence="3">The sequence shown here is derived from an EMBL/GenBank/DDBJ whole genome shotgun (WGS) entry which is preliminary data.</text>
</comment>
<dbReference type="InterPro" id="IPR052246">
    <property type="entry name" value="Cell_Polariz_PKAAnc"/>
</dbReference>
<dbReference type="GO" id="GO:0005739">
    <property type="term" value="C:mitochondrion"/>
    <property type="evidence" value="ECO:0007669"/>
    <property type="project" value="TreeGrafter"/>
</dbReference>
<sequence>MLRFSRKPSAKDKQAKGKNSKPGKSKGKNKQPVAPVETRDGRNNLIGIQECRKLLASISKKKSAKCVATFRRRSQLSKTLVEVLMDDSVLPYFMEYMQKQNATNLLNFWLTVETFKLSTINRLRINTMSQLKSSKGESVNAIEDTSDGTSDSSQLYTLKNSVDGTYISSGTTDQLRSVEDDEFGDFTGYRPEPFSAVHSISKDASDSLLLCKNCGHLINLSLSKKDVCNHCGHNFDYKQTSNCAGGSNESFGSNEQQTIMNSSLENGINQPDCSNQSLVNNQGSLKMKDGVRTSKVTFDLTPDFEDGEHSFRRRRTRSIVIDAISIYSKYISLEASNPLGLEESIRRQIEINICSEDGKISSDSFQPAQKFAFDVMERMYFPAFLASPFYCKHQIDILTSGKVFLSDILYNQNAMFYFMEYLEQEGTQHMLEFWLTADNFQSHLESQIQINQYSAQHALSDAMIIYDKYFSMQATVPLGFDDVTRIEIENCICREGGPLPECFTKPMEHVLCLLEEVFFPSFLTSPIYYKYLTELLNSVSESQSSQTLSASVGSEDDVRRPGTHTYENSHLVKTTFGSDLDLTEDPDALWQRPYAGLSLGKVNEFGIFEPVFEPEPDRGNGTSKASKLGKALRKLVSGGEDKAKEEMAWKIAKMIIEDVKKEQTGNTSAGLWTEDDDMA</sequence>
<dbReference type="SUPFAM" id="SSF48097">
    <property type="entry name" value="Regulator of G-protein signaling, RGS"/>
    <property type="match status" value="2"/>
</dbReference>
<gene>
    <name evidence="3" type="ORF">pdam_00016910</name>
</gene>
<dbReference type="Pfam" id="PF00615">
    <property type="entry name" value="RGS"/>
    <property type="match status" value="2"/>
</dbReference>
<feature type="domain" description="RGS" evidence="2">
    <location>
        <begin position="303"/>
        <end position="390"/>
    </location>
</feature>
<dbReference type="CDD" id="cd08721">
    <property type="entry name" value="RGS_AKAP2_2"/>
    <property type="match status" value="1"/>
</dbReference>